<keyword evidence="9" id="KW-1185">Reference proteome</keyword>
<dbReference type="HAMAP" id="MF_01114">
    <property type="entry name" value="RecX"/>
    <property type="match status" value="1"/>
</dbReference>
<feature type="region of interest" description="Disordered" evidence="6">
    <location>
        <begin position="1"/>
        <end position="24"/>
    </location>
</feature>
<dbReference type="Proteomes" id="UP000535501">
    <property type="component" value="Unassembled WGS sequence"/>
</dbReference>
<evidence type="ECO:0000313" key="8">
    <source>
        <dbReference type="EMBL" id="MBB6182049.1"/>
    </source>
</evidence>
<protein>
    <recommendedName>
        <fullName evidence="3 5">Regulatory protein RecX</fullName>
    </recommendedName>
</protein>
<comment type="subcellular location">
    <subcellularLocation>
        <location evidence="1 5">Cytoplasm</location>
    </subcellularLocation>
</comment>
<evidence type="ECO:0000259" key="7">
    <source>
        <dbReference type="Pfam" id="PF02631"/>
    </source>
</evidence>
<dbReference type="GO" id="GO:0005737">
    <property type="term" value="C:cytoplasm"/>
    <property type="evidence" value="ECO:0007669"/>
    <property type="project" value="UniProtKB-SubCell"/>
</dbReference>
<name>A0A7W9Z0Z8_9HYPH</name>
<dbReference type="Pfam" id="PF02631">
    <property type="entry name" value="RecX_HTH2"/>
    <property type="match status" value="1"/>
</dbReference>
<organism evidence="8 9">
    <name type="scientific">Pseudorhizobium flavum</name>
    <dbReference type="NCBI Taxonomy" id="1335061"/>
    <lineage>
        <taxon>Bacteria</taxon>
        <taxon>Pseudomonadati</taxon>
        <taxon>Pseudomonadota</taxon>
        <taxon>Alphaproteobacteria</taxon>
        <taxon>Hyphomicrobiales</taxon>
        <taxon>Rhizobiaceae</taxon>
        <taxon>Rhizobium/Agrobacterium group</taxon>
        <taxon>Pseudorhizobium</taxon>
    </lineage>
</organism>
<comment type="function">
    <text evidence="5">Modulates RecA activity.</text>
</comment>
<dbReference type="InterPro" id="IPR053924">
    <property type="entry name" value="RecX_HTH_2nd"/>
</dbReference>
<evidence type="ECO:0000256" key="4">
    <source>
        <dbReference type="ARBA" id="ARBA00022490"/>
    </source>
</evidence>
<gene>
    <name evidence="5" type="primary">recX</name>
    <name evidence="8" type="ORF">HNQ75_004037</name>
</gene>
<evidence type="ECO:0000256" key="5">
    <source>
        <dbReference type="HAMAP-Rule" id="MF_01114"/>
    </source>
</evidence>
<feature type="domain" description="RecX second three-helical" evidence="7">
    <location>
        <begin position="91"/>
        <end position="131"/>
    </location>
</feature>
<evidence type="ECO:0000256" key="2">
    <source>
        <dbReference type="ARBA" id="ARBA00009695"/>
    </source>
</evidence>
<evidence type="ECO:0000313" key="9">
    <source>
        <dbReference type="Proteomes" id="UP000535501"/>
    </source>
</evidence>
<dbReference type="EMBL" id="JACHEJ010000017">
    <property type="protein sequence ID" value="MBB6182049.1"/>
    <property type="molecule type" value="Genomic_DNA"/>
</dbReference>
<dbReference type="RefSeq" id="WP_077546250.1">
    <property type="nucleotide sequence ID" value="NZ_JACHEJ010000017.1"/>
</dbReference>
<dbReference type="Gene3D" id="1.10.10.10">
    <property type="entry name" value="Winged helix-like DNA-binding domain superfamily/Winged helix DNA-binding domain"/>
    <property type="match status" value="1"/>
</dbReference>
<proteinExistence type="inferred from homology"/>
<keyword evidence="4 5" id="KW-0963">Cytoplasm</keyword>
<feature type="compositionally biased region" description="Polar residues" evidence="6">
    <location>
        <begin position="1"/>
        <end position="19"/>
    </location>
</feature>
<comment type="caution">
    <text evidence="8">The sequence shown here is derived from an EMBL/GenBank/DDBJ whole genome shotgun (WGS) entry which is preliminary data.</text>
</comment>
<dbReference type="GO" id="GO:0006282">
    <property type="term" value="P:regulation of DNA repair"/>
    <property type="evidence" value="ECO:0007669"/>
    <property type="project" value="UniProtKB-UniRule"/>
</dbReference>
<dbReference type="InterPro" id="IPR003783">
    <property type="entry name" value="Regulatory_RecX"/>
</dbReference>
<evidence type="ECO:0000256" key="3">
    <source>
        <dbReference type="ARBA" id="ARBA00018111"/>
    </source>
</evidence>
<accession>A0A7W9Z0Z8</accession>
<dbReference type="InterPro" id="IPR036388">
    <property type="entry name" value="WH-like_DNA-bd_sf"/>
</dbReference>
<reference evidence="8 9" key="1">
    <citation type="submission" date="2020-08" db="EMBL/GenBank/DDBJ databases">
        <title>Genomic Encyclopedia of Type Strains, Phase IV (KMG-IV): sequencing the most valuable type-strain genomes for metagenomic binning, comparative biology and taxonomic classification.</title>
        <authorList>
            <person name="Goeker M."/>
        </authorList>
    </citation>
    <scope>NUCLEOTIDE SEQUENCE [LARGE SCALE GENOMIC DNA]</scope>
    <source>
        <strain evidence="8 9">DSM 102134</strain>
    </source>
</reference>
<comment type="similarity">
    <text evidence="2 5">Belongs to the RecX family.</text>
</comment>
<evidence type="ECO:0000256" key="1">
    <source>
        <dbReference type="ARBA" id="ARBA00004496"/>
    </source>
</evidence>
<evidence type="ECO:0000256" key="6">
    <source>
        <dbReference type="SAM" id="MobiDB-lite"/>
    </source>
</evidence>
<dbReference type="AlphaFoldDB" id="A0A7W9Z0Z8"/>
<sequence>MSEKVTTPSNPEESPSLADSGTDADVPTARMLAWARNSALYRLSRRMMTEQELGTAIRRKAKQKFEGISEPQLQALAARAIDCGRQMGGLDDQAYSASKVRAGIRGGKSRRQIADTLRRKGVSNDTVSEALLDADDLRAATAYARKRGFGPFRTAPADEKRLARELASLARRGFSLDIVRRITSMEREEAEEVMADSHW</sequence>